<dbReference type="Pfam" id="PF07478">
    <property type="entry name" value="Dala_Dala_lig_C"/>
    <property type="match status" value="1"/>
</dbReference>
<dbReference type="Gene3D" id="3.30.1490.20">
    <property type="entry name" value="ATP-grasp fold, A domain"/>
    <property type="match status" value="1"/>
</dbReference>
<comment type="caution">
    <text evidence="4">The sequence shown here is derived from an EMBL/GenBank/DDBJ whole genome shotgun (WGS) entry which is preliminary data.</text>
</comment>
<dbReference type="InterPro" id="IPR013815">
    <property type="entry name" value="ATP_grasp_subdomain_1"/>
</dbReference>
<dbReference type="AlphaFoldDB" id="A0A1F6UYX1"/>
<name>A0A1F6UYX1_9BACT</name>
<accession>A0A1F6UYX1</accession>
<evidence type="ECO:0000256" key="1">
    <source>
        <dbReference type="ARBA" id="ARBA00022598"/>
    </source>
</evidence>
<sequence length="342" mass="38692">MRKRNKKLTLPYLTRLIIKLAPKVGAKVVVEGEWGIVAQIIYRNGIVRSLRMYSLDLNHIASSDIARDKDYAKFFMQKKGYPVAEGRTIFEDNWSKVVKSKRTISYGLSYAKRLGFPVIVKPNSKSQGAGVCLSWNIGEVRRAFLEVFKGDKVAIIERYLPGNDYRIVVLGKEIISAYKRIPLSVTGDGQHSILSLLKQKQRLFSAQKRDTQINFNDLRIKIKLHHQGYSFRTILPKNHKIHLLDNANLSTGGDAIDVTNTIHPGFCKIAVNLTRDMGLRMAGVDIMVTRGDITKDPKCCDYYIIEINAAPGLDHYVTTGLKQRKIVEAMYLKILKALGKKD</sequence>
<evidence type="ECO:0000256" key="2">
    <source>
        <dbReference type="PROSITE-ProRule" id="PRU00409"/>
    </source>
</evidence>
<dbReference type="GO" id="GO:0018169">
    <property type="term" value="F:ribosomal S6-glutamic acid ligase activity"/>
    <property type="evidence" value="ECO:0007669"/>
    <property type="project" value="TreeGrafter"/>
</dbReference>
<protein>
    <recommendedName>
        <fullName evidence="3">ATP-grasp domain-containing protein</fullName>
    </recommendedName>
</protein>
<dbReference type="PANTHER" id="PTHR21621:SF0">
    <property type="entry name" value="BETA-CITRYLGLUTAMATE SYNTHASE B-RELATED"/>
    <property type="match status" value="1"/>
</dbReference>
<dbReference type="SUPFAM" id="SSF56059">
    <property type="entry name" value="Glutathione synthetase ATP-binding domain-like"/>
    <property type="match status" value="1"/>
</dbReference>
<proteinExistence type="predicted"/>
<dbReference type="GO" id="GO:0046872">
    <property type="term" value="F:metal ion binding"/>
    <property type="evidence" value="ECO:0007669"/>
    <property type="project" value="InterPro"/>
</dbReference>
<dbReference type="PROSITE" id="PS50975">
    <property type="entry name" value="ATP_GRASP"/>
    <property type="match status" value="1"/>
</dbReference>
<dbReference type="InterPro" id="IPR011761">
    <property type="entry name" value="ATP-grasp"/>
</dbReference>
<dbReference type="GO" id="GO:0005524">
    <property type="term" value="F:ATP binding"/>
    <property type="evidence" value="ECO:0007669"/>
    <property type="project" value="UniProtKB-UniRule"/>
</dbReference>
<keyword evidence="2" id="KW-0547">Nucleotide-binding</keyword>
<dbReference type="Proteomes" id="UP000177602">
    <property type="component" value="Unassembled WGS sequence"/>
</dbReference>
<organism evidence="4 5">
    <name type="scientific">Candidatus Nomurabacteria bacterium RIFCSPHIGHO2_01_FULL_40_12</name>
    <dbReference type="NCBI Taxonomy" id="1801737"/>
    <lineage>
        <taxon>Bacteria</taxon>
        <taxon>Candidatus Nomuraibacteriota</taxon>
    </lineage>
</organism>
<dbReference type="GO" id="GO:0008716">
    <property type="term" value="F:D-alanine-D-alanine ligase activity"/>
    <property type="evidence" value="ECO:0007669"/>
    <property type="project" value="InterPro"/>
</dbReference>
<dbReference type="PANTHER" id="PTHR21621">
    <property type="entry name" value="RIBOSOMAL PROTEIN S6 MODIFICATION PROTEIN"/>
    <property type="match status" value="1"/>
</dbReference>
<gene>
    <name evidence="4" type="ORF">A2818_02360</name>
</gene>
<reference evidence="4 5" key="1">
    <citation type="journal article" date="2016" name="Nat. Commun.">
        <title>Thousands of microbial genomes shed light on interconnected biogeochemical processes in an aquifer system.</title>
        <authorList>
            <person name="Anantharaman K."/>
            <person name="Brown C.T."/>
            <person name="Hug L.A."/>
            <person name="Sharon I."/>
            <person name="Castelle C.J."/>
            <person name="Probst A.J."/>
            <person name="Thomas B.C."/>
            <person name="Singh A."/>
            <person name="Wilkins M.J."/>
            <person name="Karaoz U."/>
            <person name="Brodie E.L."/>
            <person name="Williams K.H."/>
            <person name="Hubbard S.S."/>
            <person name="Banfield J.F."/>
        </authorList>
    </citation>
    <scope>NUCLEOTIDE SEQUENCE [LARGE SCALE GENOMIC DNA]</scope>
</reference>
<evidence type="ECO:0000259" key="3">
    <source>
        <dbReference type="PROSITE" id="PS50975"/>
    </source>
</evidence>
<feature type="domain" description="ATP-grasp" evidence="3">
    <location>
        <begin position="73"/>
        <end position="336"/>
    </location>
</feature>
<dbReference type="Gene3D" id="3.30.470.20">
    <property type="entry name" value="ATP-grasp fold, B domain"/>
    <property type="match status" value="2"/>
</dbReference>
<evidence type="ECO:0000313" key="4">
    <source>
        <dbReference type="EMBL" id="OGI62553.1"/>
    </source>
</evidence>
<keyword evidence="2" id="KW-0067">ATP-binding</keyword>
<dbReference type="GO" id="GO:0005737">
    <property type="term" value="C:cytoplasm"/>
    <property type="evidence" value="ECO:0007669"/>
    <property type="project" value="TreeGrafter"/>
</dbReference>
<dbReference type="GO" id="GO:0009432">
    <property type="term" value="P:SOS response"/>
    <property type="evidence" value="ECO:0007669"/>
    <property type="project" value="TreeGrafter"/>
</dbReference>
<dbReference type="STRING" id="1801737.A2818_02360"/>
<keyword evidence="1" id="KW-0436">Ligase</keyword>
<evidence type="ECO:0000313" key="5">
    <source>
        <dbReference type="Proteomes" id="UP000177602"/>
    </source>
</evidence>
<dbReference type="InterPro" id="IPR011095">
    <property type="entry name" value="Dala_Dala_lig_C"/>
</dbReference>
<dbReference type="EMBL" id="MFTN01000026">
    <property type="protein sequence ID" value="OGI62553.1"/>
    <property type="molecule type" value="Genomic_DNA"/>
</dbReference>